<evidence type="ECO:0000256" key="2">
    <source>
        <dbReference type="ARBA" id="ARBA00022448"/>
    </source>
</evidence>
<evidence type="ECO:0000256" key="3">
    <source>
        <dbReference type="ARBA" id="ARBA00022475"/>
    </source>
</evidence>
<feature type="transmembrane region" description="Helical" evidence="8">
    <location>
        <begin position="169"/>
        <end position="192"/>
    </location>
</feature>
<keyword evidence="6 8" id="KW-1133">Transmembrane helix</keyword>
<dbReference type="GO" id="GO:0009401">
    <property type="term" value="P:phosphoenolpyruvate-dependent sugar phosphotransferase system"/>
    <property type="evidence" value="ECO:0007669"/>
    <property type="project" value="InterPro"/>
</dbReference>
<feature type="transmembrane region" description="Helical" evidence="8">
    <location>
        <begin position="308"/>
        <end position="329"/>
    </location>
</feature>
<accession>A0A0E2E2R3</accession>
<dbReference type="PATRIC" id="fig|999432.5.peg.2143"/>
<organism evidence="10">
    <name type="scientific">Treponema denticola H-22</name>
    <dbReference type="NCBI Taxonomy" id="999432"/>
    <lineage>
        <taxon>Bacteria</taxon>
        <taxon>Pseudomonadati</taxon>
        <taxon>Spirochaetota</taxon>
        <taxon>Spirochaetia</taxon>
        <taxon>Spirochaetales</taxon>
        <taxon>Treponemataceae</taxon>
        <taxon>Treponema</taxon>
    </lineage>
</organism>
<keyword evidence="4" id="KW-0762">Sugar transport</keyword>
<evidence type="ECO:0000256" key="4">
    <source>
        <dbReference type="ARBA" id="ARBA00022597"/>
    </source>
</evidence>
<keyword evidence="2" id="KW-0813">Transport</keyword>
<comment type="caution">
    <text evidence="10">The sequence shown here is derived from an EMBL/GenBank/DDBJ whole genome shotgun (WGS) entry which is preliminary data.</text>
</comment>
<evidence type="ECO:0000259" key="9">
    <source>
        <dbReference type="Pfam" id="PF13303"/>
    </source>
</evidence>
<keyword evidence="7 8" id="KW-0472">Membrane</keyword>
<evidence type="ECO:0000256" key="8">
    <source>
        <dbReference type="SAM" id="Phobius"/>
    </source>
</evidence>
<dbReference type="InterPro" id="IPR003352">
    <property type="entry name" value="PTS_EIIC"/>
</dbReference>
<evidence type="ECO:0000256" key="6">
    <source>
        <dbReference type="ARBA" id="ARBA00022989"/>
    </source>
</evidence>
<keyword evidence="3" id="KW-1003">Cell membrane</keyword>
<dbReference type="Pfam" id="PF13303">
    <property type="entry name" value="PTS_EIIC_2"/>
    <property type="match status" value="1"/>
</dbReference>
<dbReference type="GO" id="GO:0008982">
    <property type="term" value="F:protein-N(PI)-phosphohistidine-sugar phosphotransferase activity"/>
    <property type="evidence" value="ECO:0007669"/>
    <property type="project" value="InterPro"/>
</dbReference>
<comment type="subcellular location">
    <subcellularLocation>
        <location evidence="1">Cell membrane</location>
        <topology evidence="1">Multi-pass membrane protein</topology>
    </subcellularLocation>
</comment>
<dbReference type="AlphaFoldDB" id="A0A0E2E2R3"/>
<dbReference type="HOGENOM" id="CLU_063648_0_0_12"/>
<feature type="domain" description="Phosphotransferase system EIIC" evidence="9">
    <location>
        <begin position="24"/>
        <end position="342"/>
    </location>
</feature>
<keyword evidence="5 8" id="KW-0812">Transmembrane</keyword>
<feature type="transmembrane region" description="Helical" evidence="8">
    <location>
        <begin position="132"/>
        <end position="157"/>
    </location>
</feature>
<evidence type="ECO:0000313" key="10">
    <source>
        <dbReference type="EMBL" id="EMB31682.1"/>
    </source>
</evidence>
<dbReference type="GO" id="GO:0005886">
    <property type="term" value="C:plasma membrane"/>
    <property type="evidence" value="ECO:0007669"/>
    <property type="project" value="UniProtKB-SubCell"/>
</dbReference>
<proteinExistence type="predicted"/>
<evidence type="ECO:0000256" key="1">
    <source>
        <dbReference type="ARBA" id="ARBA00004651"/>
    </source>
</evidence>
<dbReference type="RefSeq" id="WP_002685462.1">
    <property type="nucleotide sequence ID" value="NZ_CM001795.1"/>
</dbReference>
<name>A0A0E2E2R3_TREDN</name>
<feature type="transmembrane region" description="Helical" evidence="8">
    <location>
        <begin position="252"/>
        <end position="270"/>
    </location>
</feature>
<dbReference type="EMBL" id="AGDV01000020">
    <property type="protein sequence ID" value="EMB31682.1"/>
    <property type="molecule type" value="Genomic_DNA"/>
</dbReference>
<feature type="transmembrane region" description="Helical" evidence="8">
    <location>
        <begin position="277"/>
        <end position="296"/>
    </location>
</feature>
<evidence type="ECO:0000256" key="5">
    <source>
        <dbReference type="ARBA" id="ARBA00022692"/>
    </source>
</evidence>
<protein>
    <recommendedName>
        <fullName evidence="9">Phosphotransferase system EIIC domain-containing protein</fullName>
    </recommendedName>
</protein>
<reference evidence="10" key="1">
    <citation type="submission" date="2012-01" db="EMBL/GenBank/DDBJ databases">
        <title>The Genome Sequence of Treponema denticola H-22.</title>
        <authorList>
            <consortium name="The Broad Institute Genome Sequencing Platform"/>
            <person name="Earl A."/>
            <person name="Ward D."/>
            <person name="Feldgarden M."/>
            <person name="Gevers D."/>
            <person name="Blanton J.M."/>
            <person name="Fenno C.J."/>
            <person name="Baranova O.V."/>
            <person name="Mathney J."/>
            <person name="Dewhirst F.E."/>
            <person name="Izard J."/>
            <person name="Young S.K."/>
            <person name="Zeng Q."/>
            <person name="Gargeya S."/>
            <person name="Fitzgerald M."/>
            <person name="Haas B."/>
            <person name="Abouelleil A."/>
            <person name="Alvarado L."/>
            <person name="Arachchi H.M."/>
            <person name="Berlin A."/>
            <person name="Chapman S.B."/>
            <person name="Gearin G."/>
            <person name="Goldberg J."/>
            <person name="Griggs A."/>
            <person name="Gujja S."/>
            <person name="Hansen M."/>
            <person name="Heiman D."/>
            <person name="Howarth C."/>
            <person name="Larimer J."/>
            <person name="Lui A."/>
            <person name="MacDonald P.J.P."/>
            <person name="McCowen C."/>
            <person name="Montmayeur A."/>
            <person name="Murphy C."/>
            <person name="Neiman D."/>
            <person name="Pearson M."/>
            <person name="Priest M."/>
            <person name="Roberts A."/>
            <person name="Saif S."/>
            <person name="Shea T."/>
            <person name="Sisk P."/>
            <person name="Stolte C."/>
            <person name="Sykes S."/>
            <person name="Wortman J."/>
            <person name="Nusbaum C."/>
            <person name="Birren B."/>
        </authorList>
    </citation>
    <scope>NUCLEOTIDE SEQUENCE [LARGE SCALE GENOMIC DNA]</scope>
    <source>
        <strain evidence="10">H-22</strain>
    </source>
</reference>
<sequence length="344" mass="36268">MNNSFKNFLTKKNIEISARRYFIDAMSAMAMGLFSSLLVGTILNSIGLKLNIPFLTKTVWPICRDMTGAAIGIAIAHALKAHTFVLFSATIVGFAGNKLGGPVGAFIATIISTELGKAVSRETKIDLIVTPMVTIISGTIIAALVGPGMSSFMTWLGKIIMDATTLQPFWMGVTVSVLVGVILTLPISSAAICMMLSLAGLAGGAATVGCAAQMIGFAVMSYRDNGLGGSFAVGIGTSMLHMPNIIKNPKIWIPPTLTAAVLGPLATIIFKMENIPLGSGMGTCGLVGQIGTITAMESIGRGGLNTYFAIFLLHFILPAVLTLFFTFILRKINWIKDGDLKLDL</sequence>
<evidence type="ECO:0000256" key="7">
    <source>
        <dbReference type="ARBA" id="ARBA00023136"/>
    </source>
</evidence>
<feature type="transmembrane region" description="Helical" evidence="8">
    <location>
        <begin position="198"/>
        <end position="220"/>
    </location>
</feature>
<feature type="transmembrane region" description="Helical" evidence="8">
    <location>
        <begin position="21"/>
        <end position="46"/>
    </location>
</feature>
<dbReference type="Proteomes" id="UP000011705">
    <property type="component" value="Chromosome"/>
</dbReference>
<gene>
    <name evidence="10" type="ORF">HMPREF9726_02062</name>
</gene>